<dbReference type="PIRSF" id="PIRSF002741">
    <property type="entry name" value="MppA"/>
    <property type="match status" value="1"/>
</dbReference>
<evidence type="ECO:0000256" key="1">
    <source>
        <dbReference type="SAM" id="MobiDB-lite"/>
    </source>
</evidence>
<dbReference type="Gene3D" id="3.40.190.10">
    <property type="entry name" value="Periplasmic binding protein-like II"/>
    <property type="match status" value="1"/>
</dbReference>
<dbReference type="GO" id="GO:0042597">
    <property type="term" value="C:periplasmic space"/>
    <property type="evidence" value="ECO:0007669"/>
    <property type="project" value="UniProtKB-ARBA"/>
</dbReference>
<proteinExistence type="predicted"/>
<protein>
    <submittedName>
        <fullName evidence="3">ABC transporter substrate-binding protein</fullName>
    </submittedName>
</protein>
<evidence type="ECO:0000313" key="4">
    <source>
        <dbReference type="Proteomes" id="UP000319263"/>
    </source>
</evidence>
<evidence type="ECO:0000313" key="3">
    <source>
        <dbReference type="EMBL" id="QDP98761.1"/>
    </source>
</evidence>
<dbReference type="GO" id="GO:0015833">
    <property type="term" value="P:peptide transport"/>
    <property type="evidence" value="ECO:0007669"/>
    <property type="project" value="TreeGrafter"/>
</dbReference>
<feature type="region of interest" description="Disordered" evidence="1">
    <location>
        <begin position="13"/>
        <end position="34"/>
    </location>
</feature>
<dbReference type="KEGG" id="mik:FOE78_11970"/>
<dbReference type="OrthoDB" id="7888869at2"/>
<dbReference type="EMBL" id="CP041692">
    <property type="protein sequence ID" value="QDP98761.1"/>
    <property type="molecule type" value="Genomic_DNA"/>
</dbReference>
<organism evidence="3 4">
    <name type="scientific">Microlunatus elymi</name>
    <dbReference type="NCBI Taxonomy" id="2596828"/>
    <lineage>
        <taxon>Bacteria</taxon>
        <taxon>Bacillati</taxon>
        <taxon>Actinomycetota</taxon>
        <taxon>Actinomycetes</taxon>
        <taxon>Propionibacteriales</taxon>
        <taxon>Propionibacteriaceae</taxon>
        <taxon>Microlunatus</taxon>
    </lineage>
</organism>
<dbReference type="GO" id="GO:0043190">
    <property type="term" value="C:ATP-binding cassette (ABC) transporter complex"/>
    <property type="evidence" value="ECO:0007669"/>
    <property type="project" value="InterPro"/>
</dbReference>
<gene>
    <name evidence="3" type="ORF">FOE78_11970</name>
</gene>
<feature type="domain" description="Solute-binding protein family 5" evidence="2">
    <location>
        <begin position="95"/>
        <end position="478"/>
    </location>
</feature>
<dbReference type="InterPro" id="IPR039424">
    <property type="entry name" value="SBP_5"/>
</dbReference>
<dbReference type="PANTHER" id="PTHR30290">
    <property type="entry name" value="PERIPLASMIC BINDING COMPONENT OF ABC TRANSPORTER"/>
    <property type="match status" value="1"/>
</dbReference>
<dbReference type="Proteomes" id="UP000319263">
    <property type="component" value="Chromosome"/>
</dbReference>
<dbReference type="InterPro" id="IPR000914">
    <property type="entry name" value="SBP_5_dom"/>
</dbReference>
<dbReference type="AlphaFoldDB" id="A0A516Q6F7"/>
<dbReference type="Pfam" id="PF00496">
    <property type="entry name" value="SBP_bac_5"/>
    <property type="match status" value="1"/>
</dbReference>
<accession>A0A516Q6F7</accession>
<name>A0A516Q6F7_9ACTN</name>
<sequence length="597" mass="65128">MSTLGVAGVTAAAGCSPAKPTSSTSPGASGGGGKKGGDFHGGWPYLPSPQGNYNLVGSPYVPVPNAILFGGPYGDLIAPPSAYYHWKEQTWEFFLADSYDLDKSTNTYTVKIKSGLKWSDGSALSSKDYLTTFWCQWAMNSPLWSYIDKIDAPDDTTFTMRMNSPAMVVERYLLRSNILPTSVYGDFADRAKTIQGSGKDQSSTEGAKLNSDVVKFTPKEYVASGPYNIDYKTINNTQLTMVKNPTGFNANTVNFDTLLIYNGETPVVTPLVLSKDVDYATHGFPVASEKQFQSIGYDILRPPTYSGPALYMNFDKVPEFLKDEKVRQALNYAFDHKQNGTVALGESGVAPTLFTGFSDNLADAWLDPAYKSKLIQYSFNQDKAATLLEQAGWKRSGGAWKLPDGKAASYQLLYPSDFADWSAAAKDLQQQLTKFGIKISLHGVVSTQQPIDVDKGNFQLAIQGWGNSTQPYPYFSYVQAFLTHNYPIAKNNGGKGIDFPLQTTAPGFGKIDIQKMINASGSGIDEAALKANIGKLAQVFNSLLPIIPLFERHGNSPALNGKRVKQFPTNSDPITQNSLYADNEVVLWILNGKLQPV</sequence>
<feature type="compositionally biased region" description="Low complexity" evidence="1">
    <location>
        <begin position="13"/>
        <end position="27"/>
    </location>
</feature>
<dbReference type="GO" id="GO:1904680">
    <property type="term" value="F:peptide transmembrane transporter activity"/>
    <property type="evidence" value="ECO:0007669"/>
    <property type="project" value="TreeGrafter"/>
</dbReference>
<keyword evidence="4" id="KW-1185">Reference proteome</keyword>
<dbReference type="InterPro" id="IPR030678">
    <property type="entry name" value="Peptide/Ni-bd"/>
</dbReference>
<dbReference type="SUPFAM" id="SSF53850">
    <property type="entry name" value="Periplasmic binding protein-like II"/>
    <property type="match status" value="1"/>
</dbReference>
<evidence type="ECO:0000259" key="2">
    <source>
        <dbReference type="Pfam" id="PF00496"/>
    </source>
</evidence>
<dbReference type="Gene3D" id="3.10.105.10">
    <property type="entry name" value="Dipeptide-binding Protein, Domain 3"/>
    <property type="match status" value="1"/>
</dbReference>
<reference evidence="3 4" key="1">
    <citation type="submission" date="2019-07" db="EMBL/GenBank/DDBJ databases">
        <title>Microlunatus dokdonensis sp. nov. isolated from the rhizospheric soil of the wild plant Elymus tsukushiensis.</title>
        <authorList>
            <person name="Ghim S.-Y."/>
            <person name="Hwang Y.-J."/>
            <person name="Son J.-S."/>
            <person name="Shin J.-H."/>
        </authorList>
    </citation>
    <scope>NUCLEOTIDE SEQUENCE [LARGE SCALE GENOMIC DNA]</scope>
    <source>
        <strain evidence="3 4">KUDC0627</strain>
    </source>
</reference>